<proteinExistence type="inferred from homology"/>
<dbReference type="PANTHER" id="PTHR21090:SF5">
    <property type="entry name" value="PENTAFUNCTIONAL AROM POLYPEPTIDE"/>
    <property type="match status" value="1"/>
</dbReference>
<evidence type="ECO:0000256" key="7">
    <source>
        <dbReference type="HAMAP-Rule" id="MF_00210"/>
    </source>
</evidence>
<evidence type="ECO:0000313" key="10">
    <source>
        <dbReference type="Proteomes" id="UP000824078"/>
    </source>
</evidence>
<evidence type="ECO:0000256" key="1">
    <source>
        <dbReference type="ARBA" id="ARBA00004811"/>
    </source>
</evidence>
<comment type="subunit">
    <text evidence="7">Monomer.</text>
</comment>
<feature type="binding site" evidence="7">
    <location>
        <position position="192"/>
    </location>
    <ligand>
        <name>3-phosphoshikimate</name>
        <dbReference type="ChEBI" id="CHEBI:145989"/>
    </ligand>
</feature>
<feature type="binding site" evidence="7">
    <location>
        <position position="20"/>
    </location>
    <ligand>
        <name>phosphoenolpyruvate</name>
        <dbReference type="ChEBI" id="CHEBI:58702"/>
    </ligand>
</feature>
<accession>A0A9D1L544</accession>
<reference evidence="9" key="1">
    <citation type="submission" date="2020-10" db="EMBL/GenBank/DDBJ databases">
        <authorList>
            <person name="Gilroy R."/>
        </authorList>
    </citation>
    <scope>NUCLEOTIDE SEQUENCE</scope>
    <source>
        <strain evidence="9">ChiHjej12B11-29160</strain>
    </source>
</reference>
<comment type="similarity">
    <text evidence="2 7">Belongs to the EPSP synthase family.</text>
</comment>
<comment type="catalytic activity">
    <reaction evidence="6">
        <text>3-phosphoshikimate + phosphoenolpyruvate = 5-O-(1-carboxyvinyl)-3-phosphoshikimate + phosphate</text>
        <dbReference type="Rhea" id="RHEA:21256"/>
        <dbReference type="ChEBI" id="CHEBI:43474"/>
        <dbReference type="ChEBI" id="CHEBI:57701"/>
        <dbReference type="ChEBI" id="CHEBI:58702"/>
        <dbReference type="ChEBI" id="CHEBI:145989"/>
        <dbReference type="EC" id="2.5.1.19"/>
    </reaction>
    <physiologicalReaction direction="left-to-right" evidence="6">
        <dbReference type="Rhea" id="RHEA:21257"/>
    </physiologicalReaction>
</comment>
<comment type="pathway">
    <text evidence="1 7">Metabolic intermediate biosynthesis; chorismate biosynthesis; chorismate from D-erythrose 4-phosphate and phosphoenolpyruvate: step 6/7.</text>
</comment>
<dbReference type="GO" id="GO:0003866">
    <property type="term" value="F:3-phosphoshikimate 1-carboxyvinyltransferase activity"/>
    <property type="evidence" value="ECO:0007669"/>
    <property type="project" value="UniProtKB-UniRule"/>
</dbReference>
<dbReference type="InterPro" id="IPR023193">
    <property type="entry name" value="EPSP_synthase_CS"/>
</dbReference>
<dbReference type="PROSITE" id="PS00885">
    <property type="entry name" value="EPSP_SYNTHASE_2"/>
    <property type="match status" value="1"/>
</dbReference>
<sequence length="433" mass="45271">MEALINPQPLAGAIPAIASKSMAHRLLICAAFADHTTDITCNTTSADIDATVQCLNALGARITRTRVGFRVRPHRETSSLIASQTTTLNCGESGSTLRFILPIACALGVDANILGAGRLASRPLSPLYEELMAAGANLSEQGSFPLHVSGKIRPGRFQLPGNVSSQYLSGLLLAAPLLEGKTEVVVKEPLESRPYVTLTIRALESFGVHVHETKQTTEEGTFTTFTVPAHSSYTTPGQVSVEGDWSNAAFWLAAGCLAGPGVSVTQLDLASPQGDRTILAALALLGARLSRKGTQATAAPDTLNACSIDVSDCPDLVPPLAAVACFAQGTTHITGAERLRLKESDRLETVTAALNALGGCVRIENDSLIIKGVDSLKGGTVDAANDHRIAMMAAIAAIRATSPVRILDAGCVAKSYPDFFKDYAVLGGNVTLS</sequence>
<comment type="subcellular location">
    <subcellularLocation>
        <location evidence="7">Cytoplasm</location>
    </subcellularLocation>
</comment>
<reference evidence="9" key="2">
    <citation type="journal article" date="2021" name="PeerJ">
        <title>Extensive microbial diversity within the chicken gut microbiome revealed by metagenomics and culture.</title>
        <authorList>
            <person name="Gilroy R."/>
            <person name="Ravi A."/>
            <person name="Getino M."/>
            <person name="Pursley I."/>
            <person name="Horton D.L."/>
            <person name="Alikhan N.F."/>
            <person name="Baker D."/>
            <person name="Gharbi K."/>
            <person name="Hall N."/>
            <person name="Watson M."/>
            <person name="Adriaenssens E.M."/>
            <person name="Foster-Nyarko E."/>
            <person name="Jarju S."/>
            <person name="Secka A."/>
            <person name="Antonio M."/>
            <person name="Oren A."/>
            <person name="Chaudhuri R.R."/>
            <person name="La Ragione R."/>
            <person name="Hildebrand F."/>
            <person name="Pallen M.J."/>
        </authorList>
    </citation>
    <scope>NUCLEOTIDE SEQUENCE</scope>
    <source>
        <strain evidence="9">ChiHjej12B11-29160</strain>
    </source>
</reference>
<dbReference type="Gene3D" id="3.65.10.10">
    <property type="entry name" value="Enolpyruvate transferase domain"/>
    <property type="match status" value="2"/>
</dbReference>
<dbReference type="EC" id="2.5.1.19" evidence="7"/>
<feature type="domain" description="Enolpyruvate transferase" evidence="8">
    <location>
        <begin position="7"/>
        <end position="421"/>
    </location>
</feature>
<dbReference type="GO" id="GO:0009423">
    <property type="term" value="P:chorismate biosynthetic process"/>
    <property type="evidence" value="ECO:0007669"/>
    <property type="project" value="UniProtKB-UniRule"/>
</dbReference>
<feature type="binding site" evidence="7">
    <location>
        <position position="315"/>
    </location>
    <ligand>
        <name>3-phosphoshikimate</name>
        <dbReference type="ChEBI" id="CHEBI:145989"/>
    </ligand>
</feature>
<keyword evidence="3 7" id="KW-0028">Amino-acid biosynthesis</keyword>
<evidence type="ECO:0000256" key="4">
    <source>
        <dbReference type="ARBA" id="ARBA00022679"/>
    </source>
</evidence>
<dbReference type="GO" id="GO:0008652">
    <property type="term" value="P:amino acid biosynthetic process"/>
    <property type="evidence" value="ECO:0007669"/>
    <property type="project" value="UniProtKB-KW"/>
</dbReference>
<feature type="binding site" evidence="7">
    <location>
        <position position="342"/>
    </location>
    <ligand>
        <name>3-phosphoshikimate</name>
        <dbReference type="ChEBI" id="CHEBI:145989"/>
    </ligand>
</feature>
<dbReference type="InterPro" id="IPR036968">
    <property type="entry name" value="Enolpyruvate_Tfrase_sf"/>
</dbReference>
<dbReference type="HAMAP" id="MF_00210">
    <property type="entry name" value="EPSP_synth"/>
    <property type="match status" value="1"/>
</dbReference>
<feature type="binding site" evidence="7">
    <location>
        <position position="94"/>
    </location>
    <ligand>
        <name>phosphoenolpyruvate</name>
        <dbReference type="ChEBI" id="CHEBI:58702"/>
    </ligand>
</feature>
<dbReference type="GO" id="GO:0009073">
    <property type="term" value="P:aromatic amino acid family biosynthetic process"/>
    <property type="evidence" value="ECO:0007669"/>
    <property type="project" value="UniProtKB-KW"/>
</dbReference>
<feature type="binding site" evidence="7">
    <location>
        <position position="20"/>
    </location>
    <ligand>
        <name>3-phosphoshikimate</name>
        <dbReference type="ChEBI" id="CHEBI:145989"/>
    </ligand>
</feature>
<feature type="binding site" evidence="7">
    <location>
        <position position="164"/>
    </location>
    <ligand>
        <name>3-phosphoshikimate</name>
        <dbReference type="ChEBI" id="CHEBI:145989"/>
    </ligand>
</feature>
<feature type="binding site" evidence="7">
    <location>
        <position position="414"/>
    </location>
    <ligand>
        <name>phosphoenolpyruvate</name>
        <dbReference type="ChEBI" id="CHEBI:58702"/>
    </ligand>
</feature>
<dbReference type="InterPro" id="IPR013792">
    <property type="entry name" value="RNA3'P_cycl/enolpyr_Trfase_a/b"/>
</dbReference>
<dbReference type="PANTHER" id="PTHR21090">
    <property type="entry name" value="AROM/DEHYDROQUINATE SYNTHASE"/>
    <property type="match status" value="1"/>
</dbReference>
<keyword evidence="5 7" id="KW-0057">Aromatic amino acid biosynthesis</keyword>
<organism evidence="9 10">
    <name type="scientific">Candidatus Coprovicinus avistercoris</name>
    <dbReference type="NCBI Taxonomy" id="2840754"/>
    <lineage>
        <taxon>Bacteria</taxon>
        <taxon>Bacillati</taxon>
        <taxon>Actinomycetota</taxon>
        <taxon>Coriobacteriia</taxon>
        <taxon>Coriobacteriales</taxon>
        <taxon>Coriobacteriaceae</taxon>
        <taxon>Coriobacteriaceae incertae sedis</taxon>
        <taxon>Candidatus Coprovicinus</taxon>
    </lineage>
</organism>
<evidence type="ECO:0000256" key="2">
    <source>
        <dbReference type="ARBA" id="ARBA00009948"/>
    </source>
</evidence>
<protein>
    <recommendedName>
        <fullName evidence="7">3-phosphoshikimate 1-carboxyvinyltransferase</fullName>
        <ecNumber evidence="7">2.5.1.19</ecNumber>
    </recommendedName>
    <alternativeName>
        <fullName evidence="7">5-enolpyruvylshikimate-3-phosphate synthase</fullName>
        <shortName evidence="7">EPSP synthase</shortName>
        <shortName evidence="7">EPSPS</shortName>
    </alternativeName>
</protein>
<feature type="binding site" evidence="7">
    <location>
        <position position="166"/>
    </location>
    <ligand>
        <name>3-phosphoshikimate</name>
        <dbReference type="ChEBI" id="CHEBI:145989"/>
    </ligand>
</feature>
<name>A0A9D1L544_9ACTN</name>
<evidence type="ECO:0000256" key="6">
    <source>
        <dbReference type="ARBA" id="ARBA00044633"/>
    </source>
</evidence>
<feature type="binding site" evidence="7">
    <location>
        <position position="25"/>
    </location>
    <ligand>
        <name>3-phosphoshikimate</name>
        <dbReference type="ChEBI" id="CHEBI:145989"/>
    </ligand>
</feature>
<feature type="binding site" evidence="7">
    <location>
        <position position="21"/>
    </location>
    <ligand>
        <name>3-phosphoshikimate</name>
        <dbReference type="ChEBI" id="CHEBI:145989"/>
    </ligand>
</feature>
<dbReference type="GO" id="GO:0005737">
    <property type="term" value="C:cytoplasm"/>
    <property type="evidence" value="ECO:0007669"/>
    <property type="project" value="UniProtKB-SubCell"/>
</dbReference>
<gene>
    <name evidence="7 9" type="primary">aroA</name>
    <name evidence="9" type="ORF">IAD17_02280</name>
</gene>
<dbReference type="PIRSF" id="PIRSF000505">
    <property type="entry name" value="EPSPS"/>
    <property type="match status" value="1"/>
</dbReference>
<feature type="active site" description="Proton acceptor" evidence="7">
    <location>
        <position position="315"/>
    </location>
</feature>
<dbReference type="CDD" id="cd01556">
    <property type="entry name" value="EPSP_synthase"/>
    <property type="match status" value="1"/>
</dbReference>
<dbReference type="Proteomes" id="UP000824078">
    <property type="component" value="Unassembled WGS sequence"/>
</dbReference>
<keyword evidence="7" id="KW-0963">Cytoplasm</keyword>
<dbReference type="EMBL" id="DVMQ01000007">
    <property type="protein sequence ID" value="HIU23737.1"/>
    <property type="molecule type" value="Genomic_DNA"/>
</dbReference>
<dbReference type="Pfam" id="PF00275">
    <property type="entry name" value="EPSP_synthase"/>
    <property type="match status" value="1"/>
</dbReference>
<keyword evidence="4 7" id="KW-0808">Transferase</keyword>
<evidence type="ECO:0000313" key="9">
    <source>
        <dbReference type="EMBL" id="HIU23737.1"/>
    </source>
</evidence>
<feature type="binding site" evidence="7">
    <location>
        <position position="346"/>
    </location>
    <ligand>
        <name>phosphoenolpyruvate</name>
        <dbReference type="ChEBI" id="CHEBI:58702"/>
    </ligand>
</feature>
<evidence type="ECO:0000259" key="8">
    <source>
        <dbReference type="Pfam" id="PF00275"/>
    </source>
</evidence>
<dbReference type="InterPro" id="IPR006264">
    <property type="entry name" value="EPSP_synthase"/>
</dbReference>
<dbReference type="SUPFAM" id="SSF55205">
    <property type="entry name" value="EPT/RTPC-like"/>
    <property type="match status" value="1"/>
</dbReference>
<feature type="binding site" evidence="7">
    <location>
        <position position="165"/>
    </location>
    <ligand>
        <name>3-phosphoshikimate</name>
        <dbReference type="ChEBI" id="CHEBI:145989"/>
    </ligand>
</feature>
<evidence type="ECO:0000256" key="3">
    <source>
        <dbReference type="ARBA" id="ARBA00022605"/>
    </source>
</evidence>
<dbReference type="NCBIfam" id="TIGR01356">
    <property type="entry name" value="aroA"/>
    <property type="match status" value="1"/>
</dbReference>
<comment type="function">
    <text evidence="7">Catalyzes the transfer of the enolpyruvyl moiety of phosphoenolpyruvate (PEP) to the 5-hydroxyl of shikimate-3-phosphate (S3P) to produce enolpyruvyl shikimate-3-phosphate and inorganic phosphate.</text>
</comment>
<feature type="binding site" evidence="7">
    <location>
        <position position="122"/>
    </location>
    <ligand>
        <name>phosphoenolpyruvate</name>
        <dbReference type="ChEBI" id="CHEBI:58702"/>
    </ligand>
</feature>
<dbReference type="AlphaFoldDB" id="A0A9D1L544"/>
<feature type="binding site" evidence="7">
    <location>
        <position position="166"/>
    </location>
    <ligand>
        <name>phosphoenolpyruvate</name>
        <dbReference type="ChEBI" id="CHEBI:58702"/>
    </ligand>
</feature>
<comment type="caution">
    <text evidence="9">The sequence shown here is derived from an EMBL/GenBank/DDBJ whole genome shotgun (WGS) entry which is preliminary data.</text>
</comment>
<dbReference type="InterPro" id="IPR001986">
    <property type="entry name" value="Enolpyruvate_Tfrase_dom"/>
</dbReference>
<evidence type="ECO:0000256" key="5">
    <source>
        <dbReference type="ARBA" id="ARBA00023141"/>
    </source>
</evidence>
<feature type="binding site" evidence="7">
    <location>
        <position position="388"/>
    </location>
    <ligand>
        <name>phosphoenolpyruvate</name>
        <dbReference type="ChEBI" id="CHEBI:58702"/>
    </ligand>
</feature>
<comment type="caution">
    <text evidence="7">Lacks conserved residue(s) required for the propagation of feature annotation.</text>
</comment>